<keyword evidence="1" id="KW-1277">Toxin-antitoxin system</keyword>
<name>A0A2D0AAU0_9HYPH</name>
<gene>
    <name evidence="2" type="ORF">B5E41_04835</name>
</gene>
<accession>A0A2D0AAU0</accession>
<dbReference type="AlphaFoldDB" id="A0A2D0AAU0"/>
<organism evidence="2 3">
    <name type="scientific">Rhizobium esperanzae</name>
    <dbReference type="NCBI Taxonomy" id="1967781"/>
    <lineage>
        <taxon>Bacteria</taxon>
        <taxon>Pseudomonadati</taxon>
        <taxon>Pseudomonadota</taxon>
        <taxon>Alphaproteobacteria</taxon>
        <taxon>Hyphomicrobiales</taxon>
        <taxon>Rhizobiaceae</taxon>
        <taxon>Rhizobium/Agrobacterium group</taxon>
        <taxon>Rhizobium</taxon>
    </lineage>
</organism>
<dbReference type="Gene3D" id="6.10.10.120">
    <property type="entry name" value="Antitoxin ParD1-like"/>
    <property type="match status" value="1"/>
</dbReference>
<sequence>MAKMTISLPDDLADYIARRVASGRYDSAGAFMAELIVTDQDHRRLDDDELREILREAEESGISDRRIPDILLETKVKLRDINL</sequence>
<dbReference type="Proteomes" id="UP000197269">
    <property type="component" value="Unassembled WGS sequence"/>
</dbReference>
<dbReference type="Pfam" id="PF03693">
    <property type="entry name" value="ParD_antitoxin"/>
    <property type="match status" value="1"/>
</dbReference>
<protein>
    <submittedName>
        <fullName evidence="2">Transcriptional regulator</fullName>
    </submittedName>
</protein>
<evidence type="ECO:0000256" key="1">
    <source>
        <dbReference type="ARBA" id="ARBA00022649"/>
    </source>
</evidence>
<dbReference type="InterPro" id="IPR010985">
    <property type="entry name" value="Ribbon_hlx_hlx"/>
</dbReference>
<evidence type="ECO:0000313" key="3">
    <source>
        <dbReference type="Proteomes" id="UP000197269"/>
    </source>
</evidence>
<dbReference type="InterPro" id="IPR022789">
    <property type="entry name" value="ParD"/>
</dbReference>
<comment type="caution">
    <text evidence="2">The sequence shown here is derived from an EMBL/GenBank/DDBJ whole genome shotgun (WGS) entry which is preliminary data.</text>
</comment>
<dbReference type="InterPro" id="IPR038296">
    <property type="entry name" value="ParD_sf"/>
</dbReference>
<dbReference type="RefSeq" id="WP_088391510.1">
    <property type="nucleotide sequence ID" value="NZ_MXPU01000003.1"/>
</dbReference>
<dbReference type="GO" id="GO:0006355">
    <property type="term" value="P:regulation of DNA-templated transcription"/>
    <property type="evidence" value="ECO:0007669"/>
    <property type="project" value="InterPro"/>
</dbReference>
<dbReference type="EMBL" id="MXPU01000003">
    <property type="protein sequence ID" value="OWO95991.1"/>
    <property type="molecule type" value="Genomic_DNA"/>
</dbReference>
<evidence type="ECO:0000313" key="2">
    <source>
        <dbReference type="EMBL" id="OWO95991.1"/>
    </source>
</evidence>
<proteinExistence type="predicted"/>
<dbReference type="SUPFAM" id="SSF47598">
    <property type="entry name" value="Ribbon-helix-helix"/>
    <property type="match status" value="1"/>
</dbReference>
<reference evidence="2 3" key="1">
    <citation type="submission" date="2017-03" db="EMBL/GenBank/DDBJ databases">
        <title>Genome of strain Rhizobium sp. CNPSo 668.</title>
        <authorList>
            <person name="Ribeiro R."/>
        </authorList>
    </citation>
    <scope>NUCLEOTIDE SEQUENCE [LARGE SCALE GENOMIC DNA]</scope>
    <source>
        <strain evidence="2 3">CNPSo 668</strain>
    </source>
</reference>